<gene>
    <name evidence="1" type="ORF">Nepgr_029405</name>
</gene>
<dbReference type="Proteomes" id="UP001279734">
    <property type="component" value="Unassembled WGS sequence"/>
</dbReference>
<protein>
    <submittedName>
        <fullName evidence="1">Uncharacterized protein</fullName>
    </submittedName>
</protein>
<sequence>MKMEIGGCCFARTLTVDSLSLSLYLTNPRGRSCSVISGIALRHIILLVLDETRHFFVEGCDGTAVQNIVHCL</sequence>
<evidence type="ECO:0000313" key="2">
    <source>
        <dbReference type="Proteomes" id="UP001279734"/>
    </source>
</evidence>
<keyword evidence="2" id="KW-1185">Reference proteome</keyword>
<proteinExistence type="predicted"/>
<name>A0AAD3TDX0_NEPGR</name>
<comment type="caution">
    <text evidence="1">The sequence shown here is derived from an EMBL/GenBank/DDBJ whole genome shotgun (WGS) entry which is preliminary data.</text>
</comment>
<evidence type="ECO:0000313" key="1">
    <source>
        <dbReference type="EMBL" id="GMH27562.1"/>
    </source>
</evidence>
<reference evidence="1" key="1">
    <citation type="submission" date="2023-05" db="EMBL/GenBank/DDBJ databases">
        <title>Nepenthes gracilis genome sequencing.</title>
        <authorList>
            <person name="Fukushima K."/>
        </authorList>
    </citation>
    <scope>NUCLEOTIDE SEQUENCE</scope>
    <source>
        <strain evidence="1">SING2019-196</strain>
    </source>
</reference>
<accession>A0AAD3TDX0</accession>
<dbReference type="EMBL" id="BSYO01000033">
    <property type="protein sequence ID" value="GMH27562.1"/>
    <property type="molecule type" value="Genomic_DNA"/>
</dbReference>
<dbReference type="AlphaFoldDB" id="A0AAD3TDX0"/>
<organism evidence="1 2">
    <name type="scientific">Nepenthes gracilis</name>
    <name type="common">Slender pitcher plant</name>
    <dbReference type="NCBI Taxonomy" id="150966"/>
    <lineage>
        <taxon>Eukaryota</taxon>
        <taxon>Viridiplantae</taxon>
        <taxon>Streptophyta</taxon>
        <taxon>Embryophyta</taxon>
        <taxon>Tracheophyta</taxon>
        <taxon>Spermatophyta</taxon>
        <taxon>Magnoliopsida</taxon>
        <taxon>eudicotyledons</taxon>
        <taxon>Gunneridae</taxon>
        <taxon>Pentapetalae</taxon>
        <taxon>Caryophyllales</taxon>
        <taxon>Nepenthaceae</taxon>
        <taxon>Nepenthes</taxon>
    </lineage>
</organism>